<keyword evidence="10" id="KW-1185">Reference proteome</keyword>
<dbReference type="InterPro" id="IPR000608">
    <property type="entry name" value="UBC"/>
</dbReference>
<dbReference type="Gene3D" id="3.10.110.10">
    <property type="entry name" value="Ubiquitin Conjugating Enzyme"/>
    <property type="match status" value="1"/>
</dbReference>
<dbReference type="Bgee" id="ENSCPOG00000013059">
    <property type="expression patterns" value="Expressed in cerebellum and 4 other cell types or tissues"/>
</dbReference>
<dbReference type="GeneTree" id="ENSGT00540000070023"/>
<evidence type="ECO:0000256" key="5">
    <source>
        <dbReference type="ARBA" id="ARBA00043952"/>
    </source>
</evidence>
<dbReference type="OMA" id="NARYFHM"/>
<dbReference type="InterPro" id="IPR023313">
    <property type="entry name" value="UBQ-conjugating_AS"/>
</dbReference>
<reference evidence="9" key="3">
    <citation type="submission" date="2025-09" db="UniProtKB">
        <authorList>
            <consortium name="Ensembl"/>
        </authorList>
    </citation>
    <scope>IDENTIFICATION</scope>
    <source>
        <strain evidence="9">2N</strain>
    </source>
</reference>
<evidence type="ECO:0000256" key="4">
    <source>
        <dbReference type="ARBA" id="ARBA00022840"/>
    </source>
</evidence>
<dbReference type="GO" id="GO:0005524">
    <property type="term" value="F:ATP binding"/>
    <property type="evidence" value="ECO:0007669"/>
    <property type="project" value="UniProtKB-UniRule"/>
</dbReference>
<evidence type="ECO:0000313" key="9">
    <source>
        <dbReference type="Ensembl" id="ENSCPOP00000011759.3"/>
    </source>
</evidence>
<name>H0VMV7_CAVPO</name>
<dbReference type="PROSITE" id="PS00183">
    <property type="entry name" value="UBC_1"/>
    <property type="match status" value="1"/>
</dbReference>
<keyword evidence="1" id="KW-0808">Transferase</keyword>
<evidence type="ECO:0000256" key="1">
    <source>
        <dbReference type="ARBA" id="ARBA00022679"/>
    </source>
</evidence>
<dbReference type="SMART" id="SM00212">
    <property type="entry name" value="UBCc"/>
    <property type="match status" value="1"/>
</dbReference>
<dbReference type="PANTHER" id="PTHR24068">
    <property type="entry name" value="UBIQUITIN-CONJUGATING ENZYME E2"/>
    <property type="match status" value="1"/>
</dbReference>
<evidence type="ECO:0000256" key="3">
    <source>
        <dbReference type="ARBA" id="ARBA00022786"/>
    </source>
</evidence>
<dbReference type="Ensembl" id="ENSCPOT00000013186.3">
    <property type="protein sequence ID" value="ENSCPOP00000011759.3"/>
    <property type="gene ID" value="ENSCPOG00000013059.4"/>
</dbReference>
<dbReference type="Proteomes" id="UP000005447">
    <property type="component" value="Unassembled WGS sequence"/>
</dbReference>
<dbReference type="eggNOG" id="KOG0417">
    <property type="taxonomic scope" value="Eukaryota"/>
</dbReference>
<keyword evidence="3 7" id="KW-0833">Ubl conjugation pathway</keyword>
<dbReference type="VEuPathDB" id="HostDB:ENSCPOG00000013059"/>
<comment type="pathway">
    <text evidence="5">Protein modification.</text>
</comment>
<dbReference type="Pfam" id="PF00179">
    <property type="entry name" value="UQ_con"/>
    <property type="match status" value="1"/>
</dbReference>
<sequence>MAGLPCRVIKETQGVLAESVPGIRAEPEDGNARYFHMVIAGPQDSPCKGSTFTSELFLPEHPMAAPKVHFMTKIYHPNLGKLGRICLDILKGKWLPALQIRTVLLSTQALLSARNSDGLLANDVVELWKTNKVQAIETGGPQTRLHAMNNNLSQSDHQVCVTSLVLPRLLPFFV</sequence>
<dbReference type="PROSITE" id="PS50127">
    <property type="entry name" value="UBC_2"/>
    <property type="match status" value="1"/>
</dbReference>
<dbReference type="GO" id="GO:0016740">
    <property type="term" value="F:transferase activity"/>
    <property type="evidence" value="ECO:0007669"/>
    <property type="project" value="UniProtKB-KW"/>
</dbReference>
<dbReference type="InterPro" id="IPR016135">
    <property type="entry name" value="UBQ-conjugating_enzyme/RWD"/>
</dbReference>
<proteinExistence type="inferred from homology"/>
<gene>
    <name evidence="9" type="primary">LOC106026468</name>
</gene>
<evidence type="ECO:0000256" key="6">
    <source>
        <dbReference type="PROSITE-ProRule" id="PRU10133"/>
    </source>
</evidence>
<comment type="similarity">
    <text evidence="7">Belongs to the ubiquitin-conjugating enzyme family.</text>
</comment>
<reference evidence="9" key="2">
    <citation type="submission" date="2025-08" db="UniProtKB">
        <authorList>
            <consortium name="Ensembl"/>
        </authorList>
    </citation>
    <scope>IDENTIFICATION</scope>
    <source>
        <strain evidence="9">2N</strain>
    </source>
</reference>
<dbReference type="GeneID" id="106026468"/>
<keyword evidence="4 7" id="KW-0067">ATP-binding</keyword>
<dbReference type="SUPFAM" id="SSF54495">
    <property type="entry name" value="UBC-like"/>
    <property type="match status" value="1"/>
</dbReference>
<dbReference type="InParanoid" id="H0VMV7"/>
<feature type="domain" description="UBC core" evidence="8">
    <location>
        <begin position="3"/>
        <end position="148"/>
    </location>
</feature>
<reference evidence="10" key="1">
    <citation type="journal article" date="2011" name="Nature">
        <title>A high-resolution map of human evolutionary constraint using 29 mammals.</title>
        <authorList>
            <person name="Lindblad-Toh K."/>
            <person name="Garber M."/>
            <person name="Zuk O."/>
            <person name="Lin M.F."/>
            <person name="Parker B.J."/>
            <person name="Washietl S."/>
            <person name="Kheradpour P."/>
            <person name="Ernst J."/>
            <person name="Jordan G."/>
            <person name="Mauceli E."/>
            <person name="Ward L.D."/>
            <person name="Lowe C.B."/>
            <person name="Holloway A.K."/>
            <person name="Clamp M."/>
            <person name="Gnerre S."/>
            <person name="Alfoldi J."/>
            <person name="Beal K."/>
            <person name="Chang J."/>
            <person name="Clawson H."/>
            <person name="Cuff J."/>
            <person name="Di Palma F."/>
            <person name="Fitzgerald S."/>
            <person name="Flicek P."/>
            <person name="Guttman M."/>
            <person name="Hubisz M.J."/>
            <person name="Jaffe D.B."/>
            <person name="Jungreis I."/>
            <person name="Kent W.J."/>
            <person name="Kostka D."/>
            <person name="Lara M."/>
            <person name="Martins A.L."/>
            <person name="Massingham T."/>
            <person name="Moltke I."/>
            <person name="Raney B.J."/>
            <person name="Rasmussen M.D."/>
            <person name="Robinson J."/>
            <person name="Stark A."/>
            <person name="Vilella A.J."/>
            <person name="Wen J."/>
            <person name="Xie X."/>
            <person name="Zody M.C."/>
            <person name="Baldwin J."/>
            <person name="Bloom T."/>
            <person name="Chin C.W."/>
            <person name="Heiman D."/>
            <person name="Nicol R."/>
            <person name="Nusbaum C."/>
            <person name="Young S."/>
            <person name="Wilkinson J."/>
            <person name="Worley K.C."/>
            <person name="Kovar C.L."/>
            <person name="Muzny D.M."/>
            <person name="Gibbs R.A."/>
            <person name="Cree A."/>
            <person name="Dihn H.H."/>
            <person name="Fowler G."/>
            <person name="Jhangiani S."/>
            <person name="Joshi V."/>
            <person name="Lee S."/>
            <person name="Lewis L.R."/>
            <person name="Nazareth L.V."/>
            <person name="Okwuonu G."/>
            <person name="Santibanez J."/>
            <person name="Warren W.C."/>
            <person name="Mardis E.R."/>
            <person name="Weinstock G.M."/>
            <person name="Wilson R.K."/>
            <person name="Delehaunty K."/>
            <person name="Dooling D."/>
            <person name="Fronik C."/>
            <person name="Fulton L."/>
            <person name="Fulton B."/>
            <person name="Graves T."/>
            <person name="Minx P."/>
            <person name="Sodergren E."/>
            <person name="Birney E."/>
            <person name="Margulies E.H."/>
            <person name="Herrero J."/>
            <person name="Green E.D."/>
            <person name="Haussler D."/>
            <person name="Siepel A."/>
            <person name="Goldman N."/>
            <person name="Pollard K.S."/>
            <person name="Pedersen J.S."/>
            <person name="Lander E.S."/>
            <person name="Kellis M."/>
        </authorList>
    </citation>
    <scope>NUCLEOTIDE SEQUENCE [LARGE SCALE GENOMIC DNA]</scope>
    <source>
        <strain evidence="10">2N</strain>
    </source>
</reference>
<accession>H0VMV7</accession>
<dbReference type="EMBL" id="AAKN02047557">
    <property type="status" value="NOT_ANNOTATED_CDS"/>
    <property type="molecule type" value="Genomic_DNA"/>
</dbReference>
<evidence type="ECO:0000259" key="8">
    <source>
        <dbReference type="PROSITE" id="PS50127"/>
    </source>
</evidence>
<evidence type="ECO:0000256" key="2">
    <source>
        <dbReference type="ARBA" id="ARBA00022741"/>
    </source>
</evidence>
<evidence type="ECO:0000256" key="7">
    <source>
        <dbReference type="RuleBase" id="RU362109"/>
    </source>
</evidence>
<dbReference type="OrthoDB" id="7851174at2759"/>
<dbReference type="STRING" id="10141.ENSCPOP00000011759"/>
<evidence type="ECO:0000313" key="10">
    <source>
        <dbReference type="Proteomes" id="UP000005447"/>
    </source>
</evidence>
<organism evidence="9 10">
    <name type="scientific">Cavia porcellus</name>
    <name type="common">Guinea pig</name>
    <dbReference type="NCBI Taxonomy" id="10141"/>
    <lineage>
        <taxon>Eukaryota</taxon>
        <taxon>Metazoa</taxon>
        <taxon>Chordata</taxon>
        <taxon>Craniata</taxon>
        <taxon>Vertebrata</taxon>
        <taxon>Euteleostomi</taxon>
        <taxon>Mammalia</taxon>
        <taxon>Eutheria</taxon>
        <taxon>Euarchontoglires</taxon>
        <taxon>Glires</taxon>
        <taxon>Rodentia</taxon>
        <taxon>Hystricomorpha</taxon>
        <taxon>Caviidae</taxon>
        <taxon>Cavia</taxon>
    </lineage>
</organism>
<protein>
    <recommendedName>
        <fullName evidence="8">UBC core domain-containing protein</fullName>
    </recommendedName>
</protein>
<dbReference type="KEGG" id="cpoc:106026468"/>
<dbReference type="AlphaFoldDB" id="H0VMV7"/>
<feature type="active site" description="Glycyl thioester intermediate" evidence="6">
    <location>
        <position position="86"/>
    </location>
</feature>
<dbReference type="HOGENOM" id="CLU_030988_13_2_1"/>
<keyword evidence="2 7" id="KW-0547">Nucleotide-binding</keyword>